<dbReference type="EMBL" id="QMIF01000006">
    <property type="protein sequence ID" value="TVM33667.1"/>
    <property type="molecule type" value="Genomic_DNA"/>
</dbReference>
<reference evidence="3 6" key="2">
    <citation type="submission" date="2019-04" db="EMBL/GenBank/DDBJ databases">
        <title>Isolation and culture of sulfate reducing bacteria from the cold seep of the South China Sea.</title>
        <authorList>
            <person name="Sun C."/>
            <person name="Liu R."/>
        </authorList>
    </citation>
    <scope>NUCLEOTIDE SEQUENCE [LARGE SCALE GENOMIC DNA]</scope>
    <source>
        <strain evidence="3 6">CS1</strain>
    </source>
</reference>
<dbReference type="Pfam" id="PF13435">
    <property type="entry name" value="Cytochrome_C554"/>
    <property type="match status" value="1"/>
</dbReference>
<accession>A0A6P1ZJZ0</accession>
<feature type="signal peptide" evidence="1">
    <location>
        <begin position="1"/>
        <end position="31"/>
    </location>
</feature>
<proteinExistence type="predicted"/>
<dbReference type="Gene3D" id="1.10.1130.10">
    <property type="entry name" value="Flavocytochrome C3, Chain A"/>
    <property type="match status" value="1"/>
</dbReference>
<dbReference type="InterPro" id="IPR023155">
    <property type="entry name" value="Cyt_c-552/4"/>
</dbReference>
<evidence type="ECO:0000313" key="3">
    <source>
        <dbReference type="EMBL" id="QJT09444.1"/>
    </source>
</evidence>
<feature type="domain" description="Cytochrome c-552/4" evidence="2">
    <location>
        <begin position="44"/>
        <end position="117"/>
    </location>
</feature>
<evidence type="ECO:0000313" key="5">
    <source>
        <dbReference type="Proteomes" id="UP000434052"/>
    </source>
</evidence>
<reference evidence="4 5" key="1">
    <citation type="submission" date="2018-06" db="EMBL/GenBank/DDBJ databases">
        <title>Complete genome of Desulfovibrio marinus P48SEP.</title>
        <authorList>
            <person name="Crispim J.S."/>
            <person name="Vidigal P.M.P."/>
            <person name="Silva L.C.F."/>
            <person name="Araujo L.C."/>
            <person name="Laguardia C.N."/>
            <person name="Dias R.S."/>
            <person name="Sousa M.P."/>
            <person name="Paula S.O."/>
            <person name="Silva C."/>
        </authorList>
    </citation>
    <scope>NUCLEOTIDE SEQUENCE [LARGE SCALE GENOMIC DNA]</scope>
    <source>
        <strain evidence="4 5">P48SEP</strain>
    </source>
</reference>
<feature type="chain" id="PRO_5030159414" evidence="1">
    <location>
        <begin position="32"/>
        <end position="163"/>
    </location>
</feature>
<dbReference type="OrthoDB" id="9814800at2"/>
<dbReference type="Proteomes" id="UP000503251">
    <property type="component" value="Chromosome"/>
</dbReference>
<dbReference type="InterPro" id="IPR036280">
    <property type="entry name" value="Multihaem_cyt_sf"/>
</dbReference>
<dbReference type="EMBL" id="CP039543">
    <property type="protein sequence ID" value="QJT09444.1"/>
    <property type="molecule type" value="Genomic_DNA"/>
</dbReference>
<protein>
    <submittedName>
        <fullName evidence="4">Cytochrome C</fullName>
    </submittedName>
</protein>
<evidence type="ECO:0000313" key="6">
    <source>
        <dbReference type="Proteomes" id="UP000503251"/>
    </source>
</evidence>
<keyword evidence="1" id="KW-0732">Signal</keyword>
<organism evidence="4 5">
    <name type="scientific">Oceanidesulfovibrio marinus</name>
    <dbReference type="NCBI Taxonomy" id="370038"/>
    <lineage>
        <taxon>Bacteria</taxon>
        <taxon>Pseudomonadati</taxon>
        <taxon>Thermodesulfobacteriota</taxon>
        <taxon>Desulfovibrionia</taxon>
        <taxon>Desulfovibrionales</taxon>
        <taxon>Desulfovibrionaceae</taxon>
        <taxon>Oceanidesulfovibrio</taxon>
    </lineage>
</organism>
<dbReference type="RefSeq" id="WP_144305331.1">
    <property type="nucleotide sequence ID" value="NZ_CP039543.1"/>
</dbReference>
<dbReference type="AlphaFoldDB" id="A0A6P1ZJZ0"/>
<name>A0A6P1ZJZ0_9BACT</name>
<evidence type="ECO:0000256" key="1">
    <source>
        <dbReference type="SAM" id="SignalP"/>
    </source>
</evidence>
<gene>
    <name evidence="4" type="ORF">DQK91_10580</name>
    <name evidence="3" type="ORF">E8L03_11050</name>
</gene>
<dbReference type="Proteomes" id="UP000434052">
    <property type="component" value="Unassembled WGS sequence"/>
</dbReference>
<sequence>MRKSYAFIAVLLGMFAGFLCVSLLAVPGAVAETPPDARYIGSKACGDCHAEQFDRFMEYSKKAHSWHSVEIMSSNLTDADLKTCYECHTTGYGKPGGFVSKEETPEMAHVGCETCHGPGSVHAEYGDPADITLEPTMDRCLSCHNEERVEAFNFKPLIYSGAH</sequence>
<evidence type="ECO:0000313" key="4">
    <source>
        <dbReference type="EMBL" id="TVM33667.1"/>
    </source>
</evidence>
<evidence type="ECO:0000259" key="2">
    <source>
        <dbReference type="Pfam" id="PF13435"/>
    </source>
</evidence>
<dbReference type="SUPFAM" id="SSF48695">
    <property type="entry name" value="Multiheme cytochromes"/>
    <property type="match status" value="1"/>
</dbReference>
<keyword evidence="6" id="KW-1185">Reference proteome</keyword>